<name>A0A895YQE0_9ACTN</name>
<dbReference type="InterPro" id="IPR009100">
    <property type="entry name" value="AcylCoA_DH/oxidase_NM_dom_sf"/>
</dbReference>
<dbReference type="GO" id="GO:0003995">
    <property type="term" value="F:acyl-CoA dehydrogenase activity"/>
    <property type="evidence" value="ECO:0007669"/>
    <property type="project" value="TreeGrafter"/>
</dbReference>
<dbReference type="Proteomes" id="UP000662857">
    <property type="component" value="Chromosome"/>
</dbReference>
<evidence type="ECO:0000259" key="3">
    <source>
        <dbReference type="Pfam" id="PF08028"/>
    </source>
</evidence>
<keyword evidence="5" id="KW-1185">Reference proteome</keyword>
<dbReference type="PANTHER" id="PTHR43884:SF25">
    <property type="entry name" value="ACYL-COA DEHYDROGENASE YDBM-RELATED"/>
    <property type="match status" value="1"/>
</dbReference>
<dbReference type="GO" id="GO:0050660">
    <property type="term" value="F:flavin adenine dinucleotide binding"/>
    <property type="evidence" value="ECO:0007669"/>
    <property type="project" value="InterPro"/>
</dbReference>
<evidence type="ECO:0000256" key="1">
    <source>
        <dbReference type="ARBA" id="ARBA00023002"/>
    </source>
</evidence>
<dbReference type="SUPFAM" id="SSF56645">
    <property type="entry name" value="Acyl-CoA dehydrogenase NM domain-like"/>
    <property type="match status" value="1"/>
</dbReference>
<dbReference type="Gene3D" id="1.20.140.10">
    <property type="entry name" value="Butyryl-CoA Dehydrogenase, subunit A, domain 3"/>
    <property type="match status" value="1"/>
</dbReference>
<accession>A0A895YQE0</accession>
<dbReference type="Gene3D" id="2.40.110.10">
    <property type="entry name" value="Butyryl-CoA Dehydrogenase, subunit A, domain 2"/>
    <property type="match status" value="1"/>
</dbReference>
<gene>
    <name evidence="4" type="ORF">JQS43_08650</name>
</gene>
<evidence type="ECO:0000313" key="5">
    <source>
        <dbReference type="Proteomes" id="UP000662857"/>
    </source>
</evidence>
<dbReference type="KEGG" id="nhy:JQS43_08650"/>
<feature type="domain" description="Acyl-CoA dehydrogenase/oxidase N-terminal" evidence="2">
    <location>
        <begin position="19"/>
        <end position="94"/>
    </location>
</feature>
<dbReference type="InterPro" id="IPR036250">
    <property type="entry name" value="AcylCo_DH-like_C"/>
</dbReference>
<proteinExistence type="predicted"/>
<reference evidence="4" key="1">
    <citation type="submission" date="2021-02" db="EMBL/GenBank/DDBJ databases">
        <title>Natrosporangium hydrolyticum gen. nov., sp. nov, a haloalkaliphilic actinobacterium from a soda solonchak soil.</title>
        <authorList>
            <person name="Sorokin D.Y."/>
            <person name="Khijniak T.V."/>
            <person name="Zakharycheva A.P."/>
            <person name="Boueva O.V."/>
            <person name="Ariskina E.V."/>
            <person name="Hahnke R.L."/>
            <person name="Bunk B."/>
            <person name="Sproer C."/>
            <person name="Schumann P."/>
            <person name="Evtushenko L.I."/>
            <person name="Kublanov I.V."/>
        </authorList>
    </citation>
    <scope>NUCLEOTIDE SEQUENCE</scope>
    <source>
        <strain evidence="4">DSM 106523</strain>
    </source>
</reference>
<dbReference type="Pfam" id="PF02771">
    <property type="entry name" value="Acyl-CoA_dh_N"/>
    <property type="match status" value="1"/>
</dbReference>
<organism evidence="4 5">
    <name type="scientific">Natronosporangium hydrolyticum</name>
    <dbReference type="NCBI Taxonomy" id="2811111"/>
    <lineage>
        <taxon>Bacteria</taxon>
        <taxon>Bacillati</taxon>
        <taxon>Actinomycetota</taxon>
        <taxon>Actinomycetes</taxon>
        <taxon>Micromonosporales</taxon>
        <taxon>Micromonosporaceae</taxon>
        <taxon>Natronosporangium</taxon>
    </lineage>
</organism>
<evidence type="ECO:0000313" key="4">
    <source>
        <dbReference type="EMBL" id="QSB16340.1"/>
    </source>
</evidence>
<dbReference type="RefSeq" id="WP_239678550.1">
    <property type="nucleotide sequence ID" value="NZ_CP070499.1"/>
</dbReference>
<dbReference type="InterPro" id="IPR046373">
    <property type="entry name" value="Acyl-CoA_Oxase/DH_mid-dom_sf"/>
</dbReference>
<evidence type="ECO:0000259" key="2">
    <source>
        <dbReference type="Pfam" id="PF02771"/>
    </source>
</evidence>
<dbReference type="PIRSF" id="PIRSF016578">
    <property type="entry name" value="HsaA"/>
    <property type="match status" value="1"/>
</dbReference>
<feature type="domain" description="Acyl-CoA dehydrogenase C-terminal" evidence="3">
    <location>
        <begin position="237"/>
        <end position="364"/>
    </location>
</feature>
<dbReference type="InterPro" id="IPR037069">
    <property type="entry name" value="AcylCoA_DH/ox_N_sf"/>
</dbReference>
<dbReference type="SUPFAM" id="SSF47203">
    <property type="entry name" value="Acyl-CoA dehydrogenase C-terminal domain-like"/>
    <property type="match status" value="1"/>
</dbReference>
<dbReference type="AlphaFoldDB" id="A0A895YQE0"/>
<dbReference type="InterPro" id="IPR013786">
    <property type="entry name" value="AcylCoA_DH/ox_N"/>
</dbReference>
<dbReference type="PANTHER" id="PTHR43884">
    <property type="entry name" value="ACYL-COA DEHYDROGENASE"/>
    <property type="match status" value="1"/>
</dbReference>
<dbReference type="Gene3D" id="1.10.540.10">
    <property type="entry name" value="Acyl-CoA dehydrogenase/oxidase, N-terminal domain"/>
    <property type="match status" value="1"/>
</dbReference>
<keyword evidence="1" id="KW-0560">Oxidoreductase</keyword>
<sequence>MSKLAKKATPVAALDPVAEARRLADDITAQARDTERQRGISPELTEQLRSAGLFGLLTPKSLGGLECEPSVILETIAELSRADAATGWTVLIGQGGGYLAWLDAEVAAAIVRRVPNPIIVGSMAPLGQAAAGGDGAALRITGRWPYSSGCQAADLVFGAFQTGEQRGAPFRFALFEPGQVEIHDTWRVAGLRGTGSHDLSASDVSVAMERTFDPFGAATEPGPLYRLPYLTYLLTAMAGFPLGVARRVLDEYAAVVQVKRNVERQVLAETPLIQQDLARCESAVRAARAGVLAAMVEVWGEAQEGVPTPVTRALFTGSVQHAMRTAVEVADAALRACGASQLYHHAPLQRCYRDLQAAAQHIAFGLDAQRRVGATLLGQEAPLAFI</sequence>
<dbReference type="Pfam" id="PF08028">
    <property type="entry name" value="Acyl-CoA_dh_2"/>
    <property type="match status" value="1"/>
</dbReference>
<protein>
    <submittedName>
        <fullName evidence="4">Acyl-CoA dehydrogenase family protein</fullName>
    </submittedName>
</protein>
<dbReference type="EMBL" id="CP070499">
    <property type="protein sequence ID" value="QSB16340.1"/>
    <property type="molecule type" value="Genomic_DNA"/>
</dbReference>
<dbReference type="InterPro" id="IPR013107">
    <property type="entry name" value="Acyl-CoA_DH_C"/>
</dbReference>